<feature type="binding site" evidence="6">
    <location>
        <position position="129"/>
    </location>
    <ligand>
        <name>substrate</name>
    </ligand>
</feature>
<dbReference type="InterPro" id="IPR019740">
    <property type="entry name" value="Pyridox_Oxase_CS"/>
</dbReference>
<evidence type="ECO:0000256" key="6">
    <source>
        <dbReference type="PIRSR" id="PIRSR000190-1"/>
    </source>
</evidence>
<name>D0LW59_HALO1</name>
<dbReference type="RefSeq" id="WP_012828590.1">
    <property type="nucleotide sequence ID" value="NC_013440.1"/>
</dbReference>
<evidence type="ECO:0000256" key="5">
    <source>
        <dbReference type="NCBIfam" id="TIGR00558"/>
    </source>
</evidence>
<dbReference type="NCBIfam" id="NF004231">
    <property type="entry name" value="PRK05679.1"/>
    <property type="match status" value="1"/>
</dbReference>
<comment type="cofactor">
    <cofactor evidence="7">
        <name>FMN</name>
        <dbReference type="ChEBI" id="CHEBI:58210"/>
    </cofactor>
    <text evidence="7">Binds 1 FMN per subunit.</text>
</comment>
<dbReference type="PANTHER" id="PTHR10851:SF0">
    <property type="entry name" value="PYRIDOXINE-5'-PHOSPHATE OXIDASE"/>
    <property type="match status" value="1"/>
</dbReference>
<dbReference type="KEGG" id="hoh:Hoch_3489"/>
<sequence length="214" mass="24285">MSDSVYDALRVEYEGKPLREDEVAADPMEQFLRWFDDATAAELPLANGMTLATVDAEGAPAARIVLLKDTDARGFVFFSNYDSDKGQQLAHEQRAALLFWWVPLSRQVRIEGSVERVDAAISDAYFAKRPRASNLSAMASPQSREVPDRAWLERAVDELSDRVGEGSLTRPPSWGGYRLVPRGFEFWQGRADRLHDRVCYRRDGDAWTRYRLAP</sequence>
<feature type="binding site" evidence="6">
    <location>
        <position position="68"/>
    </location>
    <ligand>
        <name>substrate</name>
    </ligand>
</feature>
<evidence type="ECO:0000256" key="2">
    <source>
        <dbReference type="ARBA" id="ARBA00022630"/>
    </source>
</evidence>
<dbReference type="EC" id="1.4.3.5" evidence="5"/>
<dbReference type="eggNOG" id="COG0259">
    <property type="taxonomic scope" value="Bacteria"/>
</dbReference>
<dbReference type="SUPFAM" id="SSF50475">
    <property type="entry name" value="FMN-binding split barrel"/>
    <property type="match status" value="1"/>
</dbReference>
<keyword evidence="4 10" id="KW-0560">Oxidoreductase</keyword>
<dbReference type="InterPro" id="IPR011576">
    <property type="entry name" value="Pyridox_Oxase_N"/>
</dbReference>
<keyword evidence="2" id="KW-0285">Flavoprotein</keyword>
<dbReference type="PROSITE" id="PS01064">
    <property type="entry name" value="PYRIDOX_OXIDASE"/>
    <property type="match status" value="1"/>
</dbReference>
<evidence type="ECO:0000256" key="7">
    <source>
        <dbReference type="PIRSR" id="PIRSR000190-2"/>
    </source>
</evidence>
<evidence type="ECO:0000313" key="10">
    <source>
        <dbReference type="EMBL" id="ACY15991.1"/>
    </source>
</evidence>
<evidence type="ECO:0000256" key="4">
    <source>
        <dbReference type="ARBA" id="ARBA00023002"/>
    </source>
</evidence>
<accession>D0LW59</accession>
<dbReference type="Pfam" id="PF10590">
    <property type="entry name" value="PNP_phzG_C"/>
    <property type="match status" value="1"/>
</dbReference>
<protein>
    <recommendedName>
        <fullName evidence="5">Pyridoxamine 5'-phosphate oxidase</fullName>
        <ecNumber evidence="5">1.4.3.5</ecNumber>
    </recommendedName>
</protein>
<feature type="binding site" evidence="7">
    <location>
        <position position="107"/>
    </location>
    <ligand>
        <name>FMN</name>
        <dbReference type="ChEBI" id="CHEBI:58210"/>
    </ligand>
</feature>
<dbReference type="HAMAP" id="MF_01629">
    <property type="entry name" value="PdxH"/>
    <property type="match status" value="1"/>
</dbReference>
<dbReference type="UniPathway" id="UPA01068">
    <property type="reaction ID" value="UER00304"/>
</dbReference>
<dbReference type="InterPro" id="IPR019576">
    <property type="entry name" value="Pyridoxamine_oxidase_dimer_C"/>
</dbReference>
<feature type="binding site" evidence="7">
    <location>
        <position position="85"/>
    </location>
    <ligand>
        <name>FMN</name>
        <dbReference type="ChEBI" id="CHEBI:58210"/>
    </ligand>
</feature>
<reference evidence="10 11" key="1">
    <citation type="journal article" date="2010" name="Stand. Genomic Sci.">
        <title>Complete genome sequence of Haliangium ochraceum type strain (SMP-2).</title>
        <authorList>
            <consortium name="US DOE Joint Genome Institute (JGI-PGF)"/>
            <person name="Ivanova N."/>
            <person name="Daum C."/>
            <person name="Lang E."/>
            <person name="Abt B."/>
            <person name="Kopitz M."/>
            <person name="Saunders E."/>
            <person name="Lapidus A."/>
            <person name="Lucas S."/>
            <person name="Glavina Del Rio T."/>
            <person name="Nolan M."/>
            <person name="Tice H."/>
            <person name="Copeland A."/>
            <person name="Cheng J.F."/>
            <person name="Chen F."/>
            <person name="Bruce D."/>
            <person name="Goodwin L."/>
            <person name="Pitluck S."/>
            <person name="Mavromatis K."/>
            <person name="Pati A."/>
            <person name="Mikhailova N."/>
            <person name="Chen A."/>
            <person name="Palaniappan K."/>
            <person name="Land M."/>
            <person name="Hauser L."/>
            <person name="Chang Y.J."/>
            <person name="Jeffries C.D."/>
            <person name="Detter J.C."/>
            <person name="Brettin T."/>
            <person name="Rohde M."/>
            <person name="Goker M."/>
            <person name="Bristow J."/>
            <person name="Markowitz V."/>
            <person name="Eisen J.A."/>
            <person name="Hugenholtz P."/>
            <person name="Kyrpides N.C."/>
            <person name="Klenk H.P."/>
        </authorList>
    </citation>
    <scope>NUCLEOTIDE SEQUENCE [LARGE SCALE GENOMIC DNA]</scope>
    <source>
        <strain evidence="11">DSM 14365 / CIP 107738 / JCM 11303 / AJ 13395 / SMP-2</strain>
    </source>
</reference>
<feature type="binding site" evidence="7">
    <location>
        <position position="187"/>
    </location>
    <ligand>
        <name>FMN</name>
        <dbReference type="ChEBI" id="CHEBI:58210"/>
    </ligand>
</feature>
<dbReference type="Pfam" id="PF01243">
    <property type="entry name" value="PNPOx_N"/>
    <property type="match status" value="1"/>
</dbReference>
<dbReference type="Gene3D" id="2.30.110.10">
    <property type="entry name" value="Electron Transport, Fmn-binding Protein, Chain A"/>
    <property type="match status" value="1"/>
</dbReference>
<proteinExistence type="inferred from homology"/>
<dbReference type="PIRSF" id="PIRSF000190">
    <property type="entry name" value="Pyd_amn-ph_oxd"/>
    <property type="match status" value="1"/>
</dbReference>
<gene>
    <name evidence="10" type="ordered locus">Hoch_3489</name>
</gene>
<evidence type="ECO:0000313" key="11">
    <source>
        <dbReference type="Proteomes" id="UP000001880"/>
    </source>
</evidence>
<dbReference type="GO" id="GO:0010181">
    <property type="term" value="F:FMN binding"/>
    <property type="evidence" value="ECO:0007669"/>
    <property type="project" value="UniProtKB-UniRule"/>
</dbReference>
<dbReference type="PANTHER" id="PTHR10851">
    <property type="entry name" value="PYRIDOXINE-5-PHOSPHATE OXIDASE"/>
    <property type="match status" value="1"/>
</dbReference>
<dbReference type="InterPro" id="IPR000659">
    <property type="entry name" value="Pyridox_Oxase"/>
</dbReference>
<dbReference type="AlphaFoldDB" id="D0LW59"/>
<keyword evidence="3 7" id="KW-0288">FMN</keyword>
<evidence type="ECO:0000256" key="3">
    <source>
        <dbReference type="ARBA" id="ARBA00022643"/>
    </source>
</evidence>
<feature type="binding site" evidence="6">
    <location>
        <begin position="193"/>
        <end position="195"/>
    </location>
    <ligand>
        <name>substrate</name>
    </ligand>
</feature>
<feature type="binding site" evidence="6">
    <location>
        <position position="125"/>
    </location>
    <ligand>
        <name>substrate</name>
    </ligand>
</feature>
<feature type="binding site" evidence="7">
    <location>
        <begin position="63"/>
        <end position="68"/>
    </location>
    <ligand>
        <name>FMN</name>
        <dbReference type="ChEBI" id="CHEBI:58210"/>
    </ligand>
</feature>
<dbReference type="STRING" id="502025.Hoch_3489"/>
<feature type="binding site" evidence="7">
    <location>
        <begin position="142"/>
        <end position="143"/>
    </location>
    <ligand>
        <name>FMN</name>
        <dbReference type="ChEBI" id="CHEBI:58210"/>
    </ligand>
</feature>
<dbReference type="Proteomes" id="UP000001880">
    <property type="component" value="Chromosome"/>
</dbReference>
<comment type="similarity">
    <text evidence="1">Belongs to the pyridoxamine 5'-phosphate oxidase family.</text>
</comment>
<dbReference type="GO" id="GO:0008615">
    <property type="term" value="P:pyridoxine biosynthetic process"/>
    <property type="evidence" value="ECO:0007669"/>
    <property type="project" value="UniProtKB-UniRule"/>
</dbReference>
<dbReference type="InterPro" id="IPR012349">
    <property type="entry name" value="Split_barrel_FMN-bd"/>
</dbReference>
<dbReference type="OrthoDB" id="9780392at2"/>
<feature type="binding site" evidence="7">
    <location>
        <position position="197"/>
    </location>
    <ligand>
        <name>FMN</name>
        <dbReference type="ChEBI" id="CHEBI:58210"/>
    </ligand>
</feature>
<evidence type="ECO:0000256" key="1">
    <source>
        <dbReference type="ARBA" id="ARBA00007301"/>
    </source>
</evidence>
<evidence type="ECO:0000259" key="9">
    <source>
        <dbReference type="Pfam" id="PF10590"/>
    </source>
</evidence>
<feature type="binding site" evidence="6">
    <location>
        <position position="133"/>
    </location>
    <ligand>
        <name>substrate</name>
    </ligand>
</feature>
<keyword evidence="11" id="KW-1185">Reference proteome</keyword>
<dbReference type="EMBL" id="CP001804">
    <property type="protein sequence ID" value="ACY15991.1"/>
    <property type="molecule type" value="Genomic_DNA"/>
</dbReference>
<organism evidence="10 11">
    <name type="scientific">Haliangium ochraceum (strain DSM 14365 / JCM 11303 / SMP-2)</name>
    <dbReference type="NCBI Taxonomy" id="502025"/>
    <lineage>
        <taxon>Bacteria</taxon>
        <taxon>Pseudomonadati</taxon>
        <taxon>Myxococcota</taxon>
        <taxon>Polyangia</taxon>
        <taxon>Haliangiales</taxon>
        <taxon>Kofleriaceae</taxon>
        <taxon>Haliangium</taxon>
    </lineage>
</organism>
<feature type="binding site" evidence="6">
    <location>
        <begin position="10"/>
        <end position="13"/>
    </location>
    <ligand>
        <name>substrate</name>
    </ligand>
</feature>
<feature type="domain" description="Pyridoxamine 5'-phosphate oxidase N-terminal" evidence="8">
    <location>
        <begin position="36"/>
        <end position="159"/>
    </location>
</feature>
<evidence type="ECO:0000259" key="8">
    <source>
        <dbReference type="Pfam" id="PF01243"/>
    </source>
</evidence>
<dbReference type="NCBIfam" id="TIGR00558">
    <property type="entry name" value="pdxH"/>
    <property type="match status" value="1"/>
</dbReference>
<dbReference type="GO" id="GO:0004733">
    <property type="term" value="F:pyridoxamine phosphate oxidase activity"/>
    <property type="evidence" value="ECO:0007669"/>
    <property type="project" value="UniProtKB-UniRule"/>
</dbReference>
<feature type="domain" description="Pyridoxine 5'-phosphate oxidase dimerisation C-terminal" evidence="9">
    <location>
        <begin position="174"/>
        <end position="214"/>
    </location>
</feature>
<dbReference type="HOGENOM" id="CLU_032263_2_2_7"/>